<evidence type="ECO:0000256" key="5">
    <source>
        <dbReference type="ARBA" id="ARBA00022801"/>
    </source>
</evidence>
<dbReference type="InterPro" id="IPR036962">
    <property type="entry name" value="Glyco_hydro_3_N_sf"/>
</dbReference>
<dbReference type="SUPFAM" id="SSF52279">
    <property type="entry name" value="Beta-D-glucan exohydrolase, C-terminal domain"/>
    <property type="match status" value="1"/>
</dbReference>
<dbReference type="InterPro" id="IPR051915">
    <property type="entry name" value="Cellulose_Degrad_GH3"/>
</dbReference>
<dbReference type="EMBL" id="JAVRQI010000017">
    <property type="protein sequence ID" value="MDT1064067.1"/>
    <property type="molecule type" value="Genomic_DNA"/>
</dbReference>
<dbReference type="PANTHER" id="PTHR30620">
    <property type="entry name" value="PERIPLASMIC BETA-GLUCOSIDASE-RELATED"/>
    <property type="match status" value="1"/>
</dbReference>
<dbReference type="Pfam" id="PF14310">
    <property type="entry name" value="Fn3-like"/>
    <property type="match status" value="1"/>
</dbReference>
<dbReference type="Gene3D" id="3.40.50.1700">
    <property type="entry name" value="Glycoside hydrolase family 3 C-terminal domain"/>
    <property type="match status" value="1"/>
</dbReference>
<comment type="caution">
    <text evidence="8">The sequence shown here is derived from an EMBL/GenBank/DDBJ whole genome shotgun (WGS) entry which is preliminary data.</text>
</comment>
<keyword evidence="9" id="KW-1185">Reference proteome</keyword>
<reference evidence="9" key="1">
    <citation type="submission" date="2023-07" db="EMBL/GenBank/DDBJ databases">
        <title>Characterization of two Paracoccaceae strains isolated from Phycosphere and proposal of Xinfangfangia lacusdiani sp. nov.</title>
        <authorList>
            <person name="Deng Y."/>
            <person name="Zhang Y.Q."/>
        </authorList>
    </citation>
    <scope>NUCLEOTIDE SEQUENCE [LARGE SCALE GENOMIC DNA]</scope>
    <source>
        <strain evidence="9">CPCC 101403</strain>
    </source>
</reference>
<organism evidence="8 9">
    <name type="scientific">Paracoccus broussonetiae</name>
    <dbReference type="NCBI Taxonomy" id="3075834"/>
    <lineage>
        <taxon>Bacteria</taxon>
        <taxon>Pseudomonadati</taxon>
        <taxon>Pseudomonadota</taxon>
        <taxon>Alphaproteobacteria</taxon>
        <taxon>Rhodobacterales</taxon>
        <taxon>Paracoccaceae</taxon>
        <taxon>Paracoccus</taxon>
    </lineage>
</organism>
<evidence type="ECO:0000313" key="8">
    <source>
        <dbReference type="EMBL" id="MDT1064067.1"/>
    </source>
</evidence>
<evidence type="ECO:0000313" key="9">
    <source>
        <dbReference type="Proteomes" id="UP001251085"/>
    </source>
</evidence>
<dbReference type="Gene3D" id="3.20.20.300">
    <property type="entry name" value="Glycoside hydrolase, family 3, N-terminal domain"/>
    <property type="match status" value="1"/>
</dbReference>
<keyword evidence="5 8" id="KW-0378">Hydrolase</keyword>
<dbReference type="InterPro" id="IPR017853">
    <property type="entry name" value="GH"/>
</dbReference>
<evidence type="ECO:0000256" key="3">
    <source>
        <dbReference type="ARBA" id="ARBA00012744"/>
    </source>
</evidence>
<evidence type="ECO:0000256" key="4">
    <source>
        <dbReference type="ARBA" id="ARBA00022729"/>
    </source>
</evidence>
<dbReference type="Pfam" id="PF01915">
    <property type="entry name" value="Glyco_hydro_3_C"/>
    <property type="match status" value="1"/>
</dbReference>
<protein>
    <recommendedName>
        <fullName evidence="3">beta-glucosidase</fullName>
        <ecNumber evidence="3">3.2.1.21</ecNumber>
    </recommendedName>
</protein>
<evidence type="ECO:0000259" key="7">
    <source>
        <dbReference type="SMART" id="SM01217"/>
    </source>
</evidence>
<sequence>MRDEMMPRTAVEDLIAGMSLDEKIGQLNLLPAGEGLVTGASQPTSLSKRLDAGQVGAIFGTKSLASARAMQERALAGSRLGIPLFFAEDVIHGHRTVFPLNIALACSWDMRLIERTAAFAAAEAAAEGLHQVYGPMIDISRDPRWGRVAEGPGEDALLASRIAAAATRGFQGAGHGAAGRVAACLKHFVAYGAPQSGRDYDNVSMSAEDLLETYLPPFAAGIAAGAASVMVAFNAVNKLPMHANGPLIEGWLRGQQGFDGLVVSDYTGVKELVAHGMGPAPVAVARALHAGVDMDMVGEDYLRELPALVRDGLDAPDAGFSLSAQRLSALVDRACRRVLTFKQRLGLLDDPFRGLGGTPRAPSRSSGRKLARKAAAQSAVLLKNDGLLPLAPGTKVALIGPFATDRANMLGTWAVSGRAEDVVPLDKAIAALTSHAPATAWGANVVDEPWLEQRLNVHGTTVTRDRRSKARQLAEAVALAHSADVIVAAVGEAKEHAGESSSRLTPDLPASQRRLIAALARTGKPLVVVVFAGRPLAIGEVAAQADALLYAWHGGVGGPEGVADLIFGAAEPSGRLAVSLPRHPGEAPLTYACDTTGRPGNDRFTKFLTGWLDLPDDLPTFPFGFGLGYSDISYAAPRLSRDAVRADETVELRITIQNAGTRPAVETVQLYASDPIARVTRPGRKLIDFKQCSLAPGQRRTVTFQISSDQFRYPVAPTLETAEWVRDPGLIRLHVGPNCRDTQMKELTWLT</sequence>
<dbReference type="Proteomes" id="UP001251085">
    <property type="component" value="Unassembled WGS sequence"/>
</dbReference>
<feature type="domain" description="Fibronectin type III-like" evidence="7">
    <location>
        <begin position="666"/>
        <end position="739"/>
    </location>
</feature>
<dbReference type="EC" id="3.2.1.21" evidence="3"/>
<comment type="similarity">
    <text evidence="2">Belongs to the glycosyl hydrolase 3 family.</text>
</comment>
<name>A0ABU3EIJ5_9RHOB</name>
<dbReference type="GO" id="GO:0016787">
    <property type="term" value="F:hydrolase activity"/>
    <property type="evidence" value="ECO:0007669"/>
    <property type="project" value="UniProtKB-KW"/>
</dbReference>
<dbReference type="PRINTS" id="PR00133">
    <property type="entry name" value="GLHYDRLASE3"/>
</dbReference>
<accession>A0ABU3EIJ5</accession>
<keyword evidence="4" id="KW-0732">Signal</keyword>
<dbReference type="PANTHER" id="PTHR30620:SF16">
    <property type="entry name" value="LYSOSOMAL BETA GLUCOSIDASE"/>
    <property type="match status" value="1"/>
</dbReference>
<dbReference type="InterPro" id="IPR036881">
    <property type="entry name" value="Glyco_hydro_3_C_sf"/>
</dbReference>
<dbReference type="InterPro" id="IPR002772">
    <property type="entry name" value="Glyco_hydro_3_C"/>
</dbReference>
<evidence type="ECO:0000256" key="2">
    <source>
        <dbReference type="ARBA" id="ARBA00005336"/>
    </source>
</evidence>
<dbReference type="InterPro" id="IPR001764">
    <property type="entry name" value="Glyco_hydro_3_N"/>
</dbReference>
<evidence type="ECO:0000256" key="6">
    <source>
        <dbReference type="ARBA" id="ARBA00023295"/>
    </source>
</evidence>
<dbReference type="InterPro" id="IPR013783">
    <property type="entry name" value="Ig-like_fold"/>
</dbReference>
<proteinExistence type="inferred from homology"/>
<dbReference type="Pfam" id="PF00933">
    <property type="entry name" value="Glyco_hydro_3"/>
    <property type="match status" value="1"/>
</dbReference>
<dbReference type="InterPro" id="IPR026891">
    <property type="entry name" value="Fn3-like"/>
</dbReference>
<dbReference type="SUPFAM" id="SSF51445">
    <property type="entry name" value="(Trans)glycosidases"/>
    <property type="match status" value="1"/>
</dbReference>
<comment type="catalytic activity">
    <reaction evidence="1">
        <text>Hydrolysis of terminal, non-reducing beta-D-glucosyl residues with release of beta-D-glucose.</text>
        <dbReference type="EC" id="3.2.1.21"/>
    </reaction>
</comment>
<dbReference type="RefSeq" id="WP_311761156.1">
    <property type="nucleotide sequence ID" value="NZ_JAVRQI010000017.1"/>
</dbReference>
<evidence type="ECO:0000256" key="1">
    <source>
        <dbReference type="ARBA" id="ARBA00000448"/>
    </source>
</evidence>
<dbReference type="SMART" id="SM01217">
    <property type="entry name" value="Fn3_like"/>
    <property type="match status" value="1"/>
</dbReference>
<gene>
    <name evidence="8" type="ORF">RM190_19550</name>
</gene>
<dbReference type="Gene3D" id="2.60.40.10">
    <property type="entry name" value="Immunoglobulins"/>
    <property type="match status" value="1"/>
</dbReference>
<keyword evidence="6" id="KW-0326">Glycosidase</keyword>